<accession>S8BVX0</accession>
<evidence type="ECO:0000256" key="1">
    <source>
        <dbReference type="ARBA" id="ARBA00022723"/>
    </source>
</evidence>
<organism evidence="6 7">
    <name type="scientific">Genlisea aurea</name>
    <dbReference type="NCBI Taxonomy" id="192259"/>
    <lineage>
        <taxon>Eukaryota</taxon>
        <taxon>Viridiplantae</taxon>
        <taxon>Streptophyta</taxon>
        <taxon>Embryophyta</taxon>
        <taxon>Tracheophyta</taxon>
        <taxon>Spermatophyta</taxon>
        <taxon>Magnoliopsida</taxon>
        <taxon>eudicotyledons</taxon>
        <taxon>Gunneridae</taxon>
        <taxon>Pentapetalae</taxon>
        <taxon>asterids</taxon>
        <taxon>lamiids</taxon>
        <taxon>Lamiales</taxon>
        <taxon>Lentibulariaceae</taxon>
        <taxon>Genlisea</taxon>
    </lineage>
</organism>
<dbReference type="SUPFAM" id="SSF57903">
    <property type="entry name" value="FYVE/PHD zinc finger"/>
    <property type="match status" value="1"/>
</dbReference>
<evidence type="ECO:0000256" key="3">
    <source>
        <dbReference type="ARBA" id="ARBA00022833"/>
    </source>
</evidence>
<dbReference type="EMBL" id="AUSU01009141">
    <property type="protein sequence ID" value="EPS58519.1"/>
    <property type="molecule type" value="Genomic_DNA"/>
</dbReference>
<dbReference type="CDD" id="cd15517">
    <property type="entry name" value="PHD_TCF19_like"/>
    <property type="match status" value="1"/>
</dbReference>
<dbReference type="Gene3D" id="3.30.40.10">
    <property type="entry name" value="Zinc/RING finger domain, C3HC4 (zinc finger)"/>
    <property type="match status" value="1"/>
</dbReference>
<gene>
    <name evidence="6" type="ORF">M569_16294</name>
</gene>
<feature type="region of interest" description="Disordered" evidence="4">
    <location>
        <begin position="262"/>
        <end position="305"/>
    </location>
</feature>
<proteinExistence type="predicted"/>
<evidence type="ECO:0000313" key="6">
    <source>
        <dbReference type="EMBL" id="EPS58519.1"/>
    </source>
</evidence>
<feature type="compositionally biased region" description="Low complexity" evidence="4">
    <location>
        <begin position="279"/>
        <end position="289"/>
    </location>
</feature>
<feature type="domain" description="Membrane-bound transcription factor PTM chromo" evidence="5">
    <location>
        <begin position="72"/>
        <end position="144"/>
    </location>
</feature>
<dbReference type="Pfam" id="PF24294">
    <property type="entry name" value="Chromo_PTM"/>
    <property type="match status" value="1"/>
</dbReference>
<evidence type="ECO:0000259" key="5">
    <source>
        <dbReference type="Pfam" id="PF24294"/>
    </source>
</evidence>
<evidence type="ECO:0000256" key="2">
    <source>
        <dbReference type="ARBA" id="ARBA00022771"/>
    </source>
</evidence>
<dbReference type="AlphaFoldDB" id="S8BVX0"/>
<reference evidence="6 7" key="1">
    <citation type="journal article" date="2013" name="BMC Genomics">
        <title>The miniature genome of a carnivorous plant Genlisea aurea contains a low number of genes and short non-coding sequences.</title>
        <authorList>
            <person name="Leushkin E.V."/>
            <person name="Sutormin R.A."/>
            <person name="Nabieva E.R."/>
            <person name="Penin A.A."/>
            <person name="Kondrashov A.S."/>
            <person name="Logacheva M.D."/>
        </authorList>
    </citation>
    <scope>NUCLEOTIDE SEQUENCE [LARGE SCALE GENOMIC DNA]</scope>
</reference>
<dbReference type="OrthoDB" id="784962at2759"/>
<dbReference type="Proteomes" id="UP000015453">
    <property type="component" value="Unassembled WGS sequence"/>
</dbReference>
<dbReference type="PANTHER" id="PTHR46508:SF1">
    <property type="entry name" value="PHD FINGER FAMILY PROTEIN"/>
    <property type="match status" value="1"/>
</dbReference>
<dbReference type="InterPro" id="IPR013083">
    <property type="entry name" value="Znf_RING/FYVE/PHD"/>
</dbReference>
<dbReference type="GO" id="GO:0008270">
    <property type="term" value="F:zinc ion binding"/>
    <property type="evidence" value="ECO:0007669"/>
    <property type="project" value="UniProtKB-KW"/>
</dbReference>
<keyword evidence="3" id="KW-0862">Zinc</keyword>
<feature type="non-terminal residue" evidence="6">
    <location>
        <position position="1"/>
    </location>
</feature>
<dbReference type="InterPro" id="IPR056618">
    <property type="entry name" value="Chromo_PTM"/>
</dbReference>
<dbReference type="InterPro" id="IPR011011">
    <property type="entry name" value="Znf_FYVE_PHD"/>
</dbReference>
<name>S8BVX0_9LAMI</name>
<keyword evidence="2" id="KW-0863">Zinc-finger</keyword>
<comment type="caution">
    <text evidence="6">The sequence shown here is derived from an EMBL/GenBank/DDBJ whole genome shotgun (WGS) entry which is preliminary data.</text>
</comment>
<feature type="non-terminal residue" evidence="6">
    <location>
        <position position="406"/>
    </location>
</feature>
<evidence type="ECO:0000256" key="4">
    <source>
        <dbReference type="SAM" id="MobiDB-lite"/>
    </source>
</evidence>
<dbReference type="PANTHER" id="PTHR46508">
    <property type="entry name" value="PHD FINGER FAMILY PROTEIN"/>
    <property type="match status" value="1"/>
</dbReference>
<sequence length="406" mass="46371">GLKKIRGLQYVDGDDSLRISRQLMWRAAVEKSRNIAQLALQVRHLDSHVRWSDLVRPEQTTVDGKGSDAESSAFRNAFVCNKKILQHETRYCVAFGGQKHLPSRLMKNIAEVEQIQDDGMERYWFSENRIPLYLIKEYEEKSERNDPGNTLSRLQMRLQKAYRRNIFDYLRKKHDTVDQINCDSCGRDVFYWNAVKCCKCQGFSHKKCVTSSESLRNKNIELFVACKKCFEHAAAAQVRSRFGSPTSPLLLQARDFPTADGYQHSVGAQKGPSGSAEYSSSQKSKTTDSAAKKSKKCGSSSSSNKSWGLIWKRRNPQESLDFRSRNILPKGSRDVSAFTGPFCRLCCQPYSADLTYIRCETCSHWFHAAALELDESRISSLMGFKCSKCRRTKSPLCPFMDPEKRK</sequence>
<protein>
    <recommendedName>
        <fullName evidence="5">Membrane-bound transcription factor PTM chromo domain-containing protein</fullName>
    </recommendedName>
</protein>
<evidence type="ECO:0000313" key="7">
    <source>
        <dbReference type="Proteomes" id="UP000015453"/>
    </source>
</evidence>
<keyword evidence="1" id="KW-0479">Metal-binding</keyword>
<keyword evidence="7" id="KW-1185">Reference proteome</keyword>